<evidence type="ECO:0000313" key="1">
    <source>
        <dbReference type="EMBL" id="PKI76550.1"/>
    </source>
</evidence>
<name>A0A2I0L7D6_PUNGR</name>
<dbReference type="Proteomes" id="UP000233551">
    <property type="component" value="Unassembled WGS sequence"/>
</dbReference>
<keyword evidence="2" id="KW-1185">Reference proteome</keyword>
<gene>
    <name evidence="1" type="ORF">CRG98_003101</name>
</gene>
<dbReference type="EMBL" id="PGOL01000113">
    <property type="protein sequence ID" value="PKI76550.1"/>
    <property type="molecule type" value="Genomic_DNA"/>
</dbReference>
<comment type="caution">
    <text evidence="1">The sequence shown here is derived from an EMBL/GenBank/DDBJ whole genome shotgun (WGS) entry which is preliminary data.</text>
</comment>
<reference evidence="1 2" key="1">
    <citation type="submission" date="2017-11" db="EMBL/GenBank/DDBJ databases">
        <title>De-novo sequencing of pomegranate (Punica granatum L.) genome.</title>
        <authorList>
            <person name="Akparov Z."/>
            <person name="Amiraslanov A."/>
            <person name="Hajiyeva S."/>
            <person name="Abbasov M."/>
            <person name="Kaur K."/>
            <person name="Hamwieh A."/>
            <person name="Solovyev V."/>
            <person name="Salamov A."/>
            <person name="Braich B."/>
            <person name="Kosarev P."/>
            <person name="Mahmoud A."/>
            <person name="Hajiyev E."/>
            <person name="Babayeva S."/>
            <person name="Izzatullayeva V."/>
            <person name="Mammadov A."/>
            <person name="Mammadov A."/>
            <person name="Sharifova S."/>
            <person name="Ojaghi J."/>
            <person name="Eynullazada K."/>
            <person name="Bayramov B."/>
            <person name="Abdulazimova A."/>
            <person name="Shahmuradov I."/>
        </authorList>
    </citation>
    <scope>NUCLEOTIDE SEQUENCE [LARGE SCALE GENOMIC DNA]</scope>
    <source>
        <strain evidence="2">cv. AG2017</strain>
        <tissue evidence="1">Leaf</tissue>
    </source>
</reference>
<dbReference type="InterPro" id="IPR053223">
    <property type="entry name" value="Prob_Methyltransferase"/>
</dbReference>
<dbReference type="STRING" id="22663.A0A2I0L7D6"/>
<accession>A0A2I0L7D6</accession>
<dbReference type="AlphaFoldDB" id="A0A2I0L7D6"/>
<protein>
    <submittedName>
        <fullName evidence="1">Uncharacterized protein</fullName>
    </submittedName>
</protein>
<sequence length="206" mass="22050">MVLDVSGHNRSLTWVHCWTKRGQWMDSSNSSSSSSAAAAAAPQPYLLLHAQLSPIASSCHNHPELLHQYMNYTPSPSAPTTPTSLRHSSSAVLLDRLLLPQPPRLEEQQLGIDISGDTDSFAAAMKSHNVTVLTATMNLNTPYSEAAALRGLLDLLIPQLLQIAKSSGSALRLGIDIGIGGGTGSFAAKMKSHNVIVWSTIKLRFA</sequence>
<dbReference type="PANTHER" id="PTHR44067">
    <property type="entry name" value="S-ADENOSYL-L-METHIONINE-DEPENDENT METHYLTRANSFERASE SUPERFAMILY PROTEIN-RELATED"/>
    <property type="match status" value="1"/>
</dbReference>
<proteinExistence type="predicted"/>
<dbReference type="PANTHER" id="PTHR44067:SF5">
    <property type="entry name" value="EXPRESSED PROTEIN"/>
    <property type="match status" value="1"/>
</dbReference>
<organism evidence="1 2">
    <name type="scientific">Punica granatum</name>
    <name type="common">Pomegranate</name>
    <dbReference type="NCBI Taxonomy" id="22663"/>
    <lineage>
        <taxon>Eukaryota</taxon>
        <taxon>Viridiplantae</taxon>
        <taxon>Streptophyta</taxon>
        <taxon>Embryophyta</taxon>
        <taxon>Tracheophyta</taxon>
        <taxon>Spermatophyta</taxon>
        <taxon>Magnoliopsida</taxon>
        <taxon>eudicotyledons</taxon>
        <taxon>Gunneridae</taxon>
        <taxon>Pentapetalae</taxon>
        <taxon>rosids</taxon>
        <taxon>malvids</taxon>
        <taxon>Myrtales</taxon>
        <taxon>Lythraceae</taxon>
        <taxon>Punica</taxon>
    </lineage>
</organism>
<evidence type="ECO:0000313" key="2">
    <source>
        <dbReference type="Proteomes" id="UP000233551"/>
    </source>
</evidence>